<gene>
    <name evidence="2" type="ORF">A2Z24_00305</name>
</gene>
<name>A0A1G1WFF5_9BACT</name>
<dbReference type="Proteomes" id="UP000177588">
    <property type="component" value="Unassembled WGS sequence"/>
</dbReference>
<protein>
    <recommendedName>
        <fullName evidence="4">Peptidase A2 domain-containing protein</fullName>
    </recommendedName>
</protein>
<accession>A0A1G1WFF5</accession>
<proteinExistence type="predicted"/>
<organism evidence="2 3">
    <name type="scientific">Candidatus Woykebacteria bacterium RBG_16_44_10</name>
    <dbReference type="NCBI Taxonomy" id="1802597"/>
    <lineage>
        <taxon>Bacteria</taxon>
        <taxon>Candidatus Woykeibacteriota</taxon>
    </lineage>
</organism>
<comment type="caution">
    <text evidence="2">The sequence shown here is derived from an EMBL/GenBank/DDBJ whole genome shotgun (WGS) entry which is preliminary data.</text>
</comment>
<dbReference type="Gene3D" id="2.40.70.10">
    <property type="entry name" value="Acid Proteases"/>
    <property type="match status" value="1"/>
</dbReference>
<evidence type="ECO:0000313" key="2">
    <source>
        <dbReference type="EMBL" id="OGY26442.1"/>
    </source>
</evidence>
<evidence type="ECO:0000256" key="1">
    <source>
        <dbReference type="SAM" id="MobiDB-lite"/>
    </source>
</evidence>
<dbReference type="AlphaFoldDB" id="A0A1G1WFF5"/>
<sequence>MERKDFRAFTVKANAKVNVLTTEIQLSLPYNPQADQGPAPALHNCKAIWDTGASMSSITEAMVNKLALKPTGRTEVTNTSGTETKNTYLLNVYLPNKVALSYLKVVECKNIVGDFEFLVGMDIIGAGDFAVTNVDGKTTMSYRVPSIETIDYVEQAEKEKLRRLGESRNKNQVSLKKYHKKKQEIRNRRRARRKK</sequence>
<dbReference type="InterPro" id="IPR021109">
    <property type="entry name" value="Peptidase_aspartic_dom_sf"/>
</dbReference>
<evidence type="ECO:0008006" key="4">
    <source>
        <dbReference type="Google" id="ProtNLM"/>
    </source>
</evidence>
<dbReference type="EMBL" id="MHCT01000007">
    <property type="protein sequence ID" value="OGY26442.1"/>
    <property type="molecule type" value="Genomic_DNA"/>
</dbReference>
<reference evidence="2 3" key="1">
    <citation type="journal article" date="2016" name="Nat. Commun.">
        <title>Thousands of microbial genomes shed light on interconnected biogeochemical processes in an aquifer system.</title>
        <authorList>
            <person name="Anantharaman K."/>
            <person name="Brown C.T."/>
            <person name="Hug L.A."/>
            <person name="Sharon I."/>
            <person name="Castelle C.J."/>
            <person name="Probst A.J."/>
            <person name="Thomas B.C."/>
            <person name="Singh A."/>
            <person name="Wilkins M.J."/>
            <person name="Karaoz U."/>
            <person name="Brodie E.L."/>
            <person name="Williams K.H."/>
            <person name="Hubbard S.S."/>
            <person name="Banfield J.F."/>
        </authorList>
    </citation>
    <scope>NUCLEOTIDE SEQUENCE [LARGE SCALE GENOMIC DNA]</scope>
</reference>
<feature type="compositionally biased region" description="Basic residues" evidence="1">
    <location>
        <begin position="176"/>
        <end position="195"/>
    </location>
</feature>
<feature type="region of interest" description="Disordered" evidence="1">
    <location>
        <begin position="163"/>
        <end position="195"/>
    </location>
</feature>
<evidence type="ECO:0000313" key="3">
    <source>
        <dbReference type="Proteomes" id="UP000177588"/>
    </source>
</evidence>